<evidence type="ECO:0000256" key="1">
    <source>
        <dbReference type="SAM" id="MobiDB-lite"/>
    </source>
</evidence>
<dbReference type="Proteomes" id="UP000202511">
    <property type="component" value="Segment"/>
</dbReference>
<dbReference type="EMBL" id="KP136319">
    <property type="protein sequence ID" value="AJF98186.1"/>
    <property type="molecule type" value="Genomic_DNA"/>
</dbReference>
<reference evidence="3 4" key="1">
    <citation type="journal article" date="2015" name="Parasitol. Res.">
        <title>Viruses in close associations with free-living amoebae.</title>
        <authorList>
            <person name="Scheid P."/>
        </authorList>
    </citation>
    <scope>NUCLEOTIDE SEQUENCE [LARGE SCALE GENOMIC DNA]</scope>
    <source>
        <strain evidence="3">KlaHel</strain>
    </source>
</reference>
<dbReference type="RefSeq" id="YP_009120421.1">
    <property type="nucleotide sequence ID" value="NC_026440.1"/>
</dbReference>
<sequence>MAARVRARWSATDRRRANVAWWCADTATVPRTPPTVLMDALAGEFDAYAAHRRTIDCAVTLPDPACEQGGAVLQTPLDAVTTARPSSGLTTRPRTDHARLWVALAMGAVAVLLVLLLVGLALGPLWRARNQPDAAQDDGTGDDEDNGIDDAAPGALPAATIESAQASGP</sequence>
<feature type="region of interest" description="Disordered" evidence="1">
    <location>
        <begin position="131"/>
        <end position="169"/>
    </location>
</feature>
<dbReference type="KEGG" id="vg:23463103"/>
<keyword evidence="2" id="KW-0812">Transmembrane</keyword>
<proteinExistence type="predicted"/>
<name>A0A0B5JB33_9VIRU</name>
<feature type="transmembrane region" description="Helical" evidence="2">
    <location>
        <begin position="100"/>
        <end position="126"/>
    </location>
</feature>
<organism evidence="3 4">
    <name type="scientific">Pandoravirus inopinatum</name>
    <dbReference type="NCBI Taxonomy" id="1605721"/>
    <lineage>
        <taxon>Viruses</taxon>
        <taxon>Pandoravirus</taxon>
    </lineage>
</organism>
<dbReference type="GeneID" id="23463103"/>
<keyword evidence="2" id="KW-1133">Transmembrane helix</keyword>
<evidence type="ECO:0000313" key="4">
    <source>
        <dbReference type="Proteomes" id="UP000202511"/>
    </source>
</evidence>
<accession>A0A0B5JB33</accession>
<feature type="compositionally biased region" description="Acidic residues" evidence="1">
    <location>
        <begin position="135"/>
        <end position="148"/>
    </location>
</feature>
<keyword evidence="2" id="KW-0472">Membrane</keyword>
<evidence type="ECO:0000313" key="3">
    <source>
        <dbReference type="EMBL" id="AJF98186.1"/>
    </source>
</evidence>
<evidence type="ECO:0000256" key="2">
    <source>
        <dbReference type="SAM" id="Phobius"/>
    </source>
</evidence>
<protein>
    <submittedName>
        <fullName evidence="3">Uncharacterized protein</fullName>
    </submittedName>
</protein>